<keyword evidence="4" id="KW-0963">Cytoplasm</keyword>
<evidence type="ECO:0000256" key="4">
    <source>
        <dbReference type="ARBA" id="ARBA00022490"/>
    </source>
</evidence>
<dbReference type="InterPro" id="IPR036264">
    <property type="entry name" value="Bact_exopeptidase_dim_dom"/>
</dbReference>
<dbReference type="Pfam" id="PF01546">
    <property type="entry name" value="Peptidase_M20"/>
    <property type="match status" value="1"/>
</dbReference>
<dbReference type="HAMAP" id="MF_01108">
    <property type="entry name" value="ArgE"/>
    <property type="match status" value="1"/>
</dbReference>
<dbReference type="Proteomes" id="UP000005744">
    <property type="component" value="Unassembled WGS sequence"/>
</dbReference>
<feature type="domain" description="Peptidase M20 dimerisation" evidence="11">
    <location>
        <begin position="179"/>
        <end position="286"/>
    </location>
</feature>
<proteinExistence type="inferred from homology"/>
<dbReference type="RefSeq" id="WP_002682606.1">
    <property type="nucleotide sequence ID" value="NZ_JH600070.1"/>
</dbReference>
<dbReference type="eggNOG" id="COG0624">
    <property type="taxonomic scope" value="Bacteria"/>
</dbReference>
<evidence type="ECO:0000256" key="2">
    <source>
        <dbReference type="ARBA" id="ARBA00004496"/>
    </source>
</evidence>
<dbReference type="InterPro" id="IPR011650">
    <property type="entry name" value="Peptidase_M20_dimer"/>
</dbReference>
<gene>
    <name evidence="12" type="ORF">BegalDRAFT_0114</name>
</gene>
<evidence type="ECO:0000256" key="1">
    <source>
        <dbReference type="ARBA" id="ARBA00001947"/>
    </source>
</evidence>
<evidence type="ECO:0000256" key="9">
    <source>
        <dbReference type="ARBA" id="ARBA00022833"/>
    </source>
</evidence>
<evidence type="ECO:0000256" key="3">
    <source>
        <dbReference type="ARBA" id="ARBA00005691"/>
    </source>
</evidence>
<dbReference type="Gene3D" id="3.30.70.360">
    <property type="match status" value="1"/>
</dbReference>
<dbReference type="GO" id="GO:0046872">
    <property type="term" value="F:metal ion binding"/>
    <property type="evidence" value="ECO:0007669"/>
    <property type="project" value="UniProtKB-KW"/>
</dbReference>
<evidence type="ECO:0000256" key="7">
    <source>
        <dbReference type="ARBA" id="ARBA00022723"/>
    </source>
</evidence>
<dbReference type="HOGENOM" id="CLU_021802_2_4_6"/>
<evidence type="ECO:0000259" key="11">
    <source>
        <dbReference type="Pfam" id="PF07687"/>
    </source>
</evidence>
<dbReference type="Pfam" id="PF07687">
    <property type="entry name" value="M20_dimer"/>
    <property type="match status" value="1"/>
</dbReference>
<dbReference type="NCBIfam" id="TIGR01892">
    <property type="entry name" value="AcOrn-deacetyl"/>
    <property type="match status" value="1"/>
</dbReference>
<dbReference type="InterPro" id="IPR002933">
    <property type="entry name" value="Peptidase_M20"/>
</dbReference>
<sequence>MSFKLPSLFSLTHQLIALPSVSSASPQFDQSNRAVIELLADWCTHLGFRCEVLPVNPAQEKYNLVATFGTGAGGLVLAGHTDTVPFDLGRWQTDPFQLQEKDNRWYGLGTSDMKAFFALALQAVEELAIKQLKQPLILLATADEESTMAGARALAKLGYPKARYALIGEPTGLRPVRLHKGIFMEAIRLVGASGHSSNPALGNNALEGMYRVLSELLRWRESLQATYQNAHFLVPVPTLNLGHIHGGDNPNRICAECELHIDLRPLPMMKIEELRAELHARVRAVLADSGLQVSFRALFEGIEAMETPATAEIVRLTEQLTQHSAVGVAFGTEAPYLQQLGMETIILGAGDIEQAHQPDEYLGIERIQPMLRILKQMIQHFCL</sequence>
<evidence type="ECO:0000313" key="13">
    <source>
        <dbReference type="Proteomes" id="UP000005744"/>
    </source>
</evidence>
<dbReference type="PANTHER" id="PTHR43808:SF1">
    <property type="entry name" value="ACETYLORNITHINE DEACETYLASE"/>
    <property type="match status" value="1"/>
</dbReference>
<dbReference type="STRING" id="395493.BegalDRAFT_0114"/>
<organism evidence="12 13">
    <name type="scientific">Beggiatoa alba B18LD</name>
    <dbReference type="NCBI Taxonomy" id="395493"/>
    <lineage>
        <taxon>Bacteria</taxon>
        <taxon>Pseudomonadati</taxon>
        <taxon>Pseudomonadota</taxon>
        <taxon>Gammaproteobacteria</taxon>
        <taxon>Thiotrichales</taxon>
        <taxon>Thiotrichaceae</taxon>
        <taxon>Beggiatoa</taxon>
    </lineage>
</organism>
<comment type="similarity">
    <text evidence="3">Belongs to the peptidase M20A family. ArgE subfamily.</text>
</comment>
<keyword evidence="8" id="KW-0378">Hydrolase</keyword>
<keyword evidence="5" id="KW-0055">Arginine biosynthesis</keyword>
<dbReference type="GO" id="GO:0006526">
    <property type="term" value="P:L-arginine biosynthetic process"/>
    <property type="evidence" value="ECO:0007669"/>
    <property type="project" value="UniProtKB-KW"/>
</dbReference>
<evidence type="ECO:0000256" key="5">
    <source>
        <dbReference type="ARBA" id="ARBA00022571"/>
    </source>
</evidence>
<dbReference type="Gene3D" id="3.40.630.10">
    <property type="entry name" value="Zn peptidases"/>
    <property type="match status" value="1"/>
</dbReference>
<dbReference type="PROSITE" id="PS00759">
    <property type="entry name" value="ARGE_DAPE_CPG2_2"/>
    <property type="match status" value="1"/>
</dbReference>
<comment type="cofactor">
    <cofactor evidence="1">
        <name>Zn(2+)</name>
        <dbReference type="ChEBI" id="CHEBI:29105"/>
    </cofactor>
</comment>
<dbReference type="EMBL" id="JH600070">
    <property type="protein sequence ID" value="EIJ41038.1"/>
    <property type="molecule type" value="Genomic_DNA"/>
</dbReference>
<name>I3CBP5_9GAMM</name>
<evidence type="ECO:0000256" key="10">
    <source>
        <dbReference type="ARBA" id="ARBA00023285"/>
    </source>
</evidence>
<dbReference type="InterPro" id="IPR001261">
    <property type="entry name" value="ArgE/DapE_CS"/>
</dbReference>
<dbReference type="OrthoDB" id="3665926at2"/>
<dbReference type="GO" id="GO:0008777">
    <property type="term" value="F:acetylornithine deacetylase activity"/>
    <property type="evidence" value="ECO:0007669"/>
    <property type="project" value="TreeGrafter"/>
</dbReference>
<keyword evidence="6" id="KW-0028">Amino-acid biosynthesis</keyword>
<dbReference type="SUPFAM" id="SSF53187">
    <property type="entry name" value="Zn-dependent exopeptidases"/>
    <property type="match status" value="1"/>
</dbReference>
<comment type="subcellular location">
    <subcellularLocation>
        <location evidence="2">Cytoplasm</location>
    </subcellularLocation>
</comment>
<dbReference type="FunFam" id="3.30.70.360:FF:000003">
    <property type="entry name" value="Acetylornithine deacetylase"/>
    <property type="match status" value="1"/>
</dbReference>
<dbReference type="AlphaFoldDB" id="I3CBP5"/>
<accession>I3CBP5</accession>
<dbReference type="PANTHER" id="PTHR43808">
    <property type="entry name" value="ACETYLORNITHINE DEACETYLASE"/>
    <property type="match status" value="1"/>
</dbReference>
<keyword evidence="9" id="KW-0862">Zinc</keyword>
<dbReference type="CDD" id="cd03894">
    <property type="entry name" value="M20_ArgE"/>
    <property type="match status" value="1"/>
</dbReference>
<dbReference type="NCBIfam" id="NF003474">
    <property type="entry name" value="PRK05111.1"/>
    <property type="match status" value="1"/>
</dbReference>
<keyword evidence="7" id="KW-0479">Metal-binding</keyword>
<protein>
    <submittedName>
        <fullName evidence="12">Acetylornithine deacetylase ArgE</fullName>
    </submittedName>
</protein>
<keyword evidence="10" id="KW-0170">Cobalt</keyword>
<evidence type="ECO:0000313" key="12">
    <source>
        <dbReference type="EMBL" id="EIJ41038.1"/>
    </source>
</evidence>
<dbReference type="SUPFAM" id="SSF55031">
    <property type="entry name" value="Bacterial exopeptidase dimerisation domain"/>
    <property type="match status" value="1"/>
</dbReference>
<dbReference type="GO" id="GO:0005737">
    <property type="term" value="C:cytoplasm"/>
    <property type="evidence" value="ECO:0007669"/>
    <property type="project" value="UniProtKB-SubCell"/>
</dbReference>
<evidence type="ECO:0000256" key="8">
    <source>
        <dbReference type="ARBA" id="ARBA00022801"/>
    </source>
</evidence>
<dbReference type="InterPro" id="IPR050072">
    <property type="entry name" value="Peptidase_M20A"/>
</dbReference>
<reference evidence="12 13" key="1">
    <citation type="submission" date="2011-11" db="EMBL/GenBank/DDBJ databases">
        <title>Improved High-Quality Draft sequence of Beggiatoa alba B18lD.</title>
        <authorList>
            <consortium name="US DOE Joint Genome Institute"/>
            <person name="Lucas S."/>
            <person name="Han J."/>
            <person name="Lapidus A."/>
            <person name="Cheng J.-F."/>
            <person name="Goodwin L."/>
            <person name="Pitluck S."/>
            <person name="Peters L."/>
            <person name="Mikhailova N."/>
            <person name="Held B."/>
            <person name="Detter J.C."/>
            <person name="Han C."/>
            <person name="Tapia R."/>
            <person name="Land M."/>
            <person name="Hauser L."/>
            <person name="Kyrpides N."/>
            <person name="Ivanova N."/>
            <person name="Pagani I."/>
            <person name="Samuel K."/>
            <person name="Teske A."/>
            <person name="Mueller J."/>
            <person name="Woyke T."/>
        </authorList>
    </citation>
    <scope>NUCLEOTIDE SEQUENCE [LARGE SCALE GENOMIC DNA]</scope>
    <source>
        <strain evidence="12 13">B18LD</strain>
    </source>
</reference>
<dbReference type="InterPro" id="IPR010169">
    <property type="entry name" value="AcOrn-deacetyl"/>
</dbReference>
<keyword evidence="13" id="KW-1185">Reference proteome</keyword>
<evidence type="ECO:0000256" key="6">
    <source>
        <dbReference type="ARBA" id="ARBA00022605"/>
    </source>
</evidence>